<dbReference type="EMBL" id="CM009292">
    <property type="protein sequence ID" value="PNT43511.1"/>
    <property type="molecule type" value="Genomic_DNA"/>
</dbReference>
<dbReference type="InParanoid" id="A0A2K2B155"/>
<name>A0A2K2B155_POPTR</name>
<gene>
    <name evidence="1" type="ORF">POPTR_003G038100</name>
</gene>
<reference evidence="1 2" key="1">
    <citation type="journal article" date="2006" name="Science">
        <title>The genome of black cottonwood, Populus trichocarpa (Torr. &amp; Gray).</title>
        <authorList>
            <person name="Tuskan G.A."/>
            <person name="Difazio S."/>
            <person name="Jansson S."/>
            <person name="Bohlmann J."/>
            <person name="Grigoriev I."/>
            <person name="Hellsten U."/>
            <person name="Putnam N."/>
            <person name="Ralph S."/>
            <person name="Rombauts S."/>
            <person name="Salamov A."/>
            <person name="Schein J."/>
            <person name="Sterck L."/>
            <person name="Aerts A."/>
            <person name="Bhalerao R.R."/>
            <person name="Bhalerao R.P."/>
            <person name="Blaudez D."/>
            <person name="Boerjan W."/>
            <person name="Brun A."/>
            <person name="Brunner A."/>
            <person name="Busov V."/>
            <person name="Campbell M."/>
            <person name="Carlson J."/>
            <person name="Chalot M."/>
            <person name="Chapman J."/>
            <person name="Chen G.L."/>
            <person name="Cooper D."/>
            <person name="Coutinho P.M."/>
            <person name="Couturier J."/>
            <person name="Covert S."/>
            <person name="Cronk Q."/>
            <person name="Cunningham R."/>
            <person name="Davis J."/>
            <person name="Degroeve S."/>
            <person name="Dejardin A."/>
            <person name="Depamphilis C."/>
            <person name="Detter J."/>
            <person name="Dirks B."/>
            <person name="Dubchak I."/>
            <person name="Duplessis S."/>
            <person name="Ehlting J."/>
            <person name="Ellis B."/>
            <person name="Gendler K."/>
            <person name="Goodstein D."/>
            <person name="Gribskov M."/>
            <person name="Grimwood J."/>
            <person name="Groover A."/>
            <person name="Gunter L."/>
            <person name="Hamberger B."/>
            <person name="Heinze B."/>
            <person name="Helariutta Y."/>
            <person name="Henrissat B."/>
            <person name="Holligan D."/>
            <person name="Holt R."/>
            <person name="Huang W."/>
            <person name="Islam-Faridi N."/>
            <person name="Jones S."/>
            <person name="Jones-Rhoades M."/>
            <person name="Jorgensen R."/>
            <person name="Joshi C."/>
            <person name="Kangasjarvi J."/>
            <person name="Karlsson J."/>
            <person name="Kelleher C."/>
            <person name="Kirkpatrick R."/>
            <person name="Kirst M."/>
            <person name="Kohler A."/>
            <person name="Kalluri U."/>
            <person name="Larimer F."/>
            <person name="Leebens-Mack J."/>
            <person name="Leple J.C."/>
            <person name="Locascio P."/>
            <person name="Lou Y."/>
            <person name="Lucas S."/>
            <person name="Martin F."/>
            <person name="Montanini B."/>
            <person name="Napoli C."/>
            <person name="Nelson D.R."/>
            <person name="Nelson C."/>
            <person name="Nieminen K."/>
            <person name="Nilsson O."/>
            <person name="Pereda V."/>
            <person name="Peter G."/>
            <person name="Philippe R."/>
            <person name="Pilate G."/>
            <person name="Poliakov A."/>
            <person name="Razumovskaya J."/>
            <person name="Richardson P."/>
            <person name="Rinaldi C."/>
            <person name="Ritland K."/>
            <person name="Rouze P."/>
            <person name="Ryaboy D."/>
            <person name="Schmutz J."/>
            <person name="Schrader J."/>
            <person name="Segerman B."/>
            <person name="Shin H."/>
            <person name="Siddiqui A."/>
            <person name="Sterky F."/>
            <person name="Terry A."/>
            <person name="Tsai C.J."/>
            <person name="Uberbacher E."/>
            <person name="Unneberg P."/>
            <person name="Vahala J."/>
            <person name="Wall K."/>
            <person name="Wessler S."/>
            <person name="Yang G."/>
            <person name="Yin T."/>
            <person name="Douglas C."/>
            <person name="Marra M."/>
            <person name="Sandberg G."/>
            <person name="Van de Peer Y."/>
            <person name="Rokhsar D."/>
        </authorList>
    </citation>
    <scope>NUCLEOTIDE SEQUENCE [LARGE SCALE GENOMIC DNA]</scope>
    <source>
        <strain evidence="2">cv. Nisqually</strain>
    </source>
</reference>
<organism evidence="1 2">
    <name type="scientific">Populus trichocarpa</name>
    <name type="common">Western balsam poplar</name>
    <name type="synonym">Populus balsamifera subsp. trichocarpa</name>
    <dbReference type="NCBI Taxonomy" id="3694"/>
    <lineage>
        <taxon>Eukaryota</taxon>
        <taxon>Viridiplantae</taxon>
        <taxon>Streptophyta</taxon>
        <taxon>Embryophyta</taxon>
        <taxon>Tracheophyta</taxon>
        <taxon>Spermatophyta</taxon>
        <taxon>Magnoliopsida</taxon>
        <taxon>eudicotyledons</taxon>
        <taxon>Gunneridae</taxon>
        <taxon>Pentapetalae</taxon>
        <taxon>rosids</taxon>
        <taxon>fabids</taxon>
        <taxon>Malpighiales</taxon>
        <taxon>Salicaceae</taxon>
        <taxon>Saliceae</taxon>
        <taxon>Populus</taxon>
    </lineage>
</organism>
<sequence length="86" mass="9889">MHILFAVHAKLKYENKVEKHKKLKAQDVEEKRALELGEEIPRTIKNTKENDETVCKPDNEEVLTHSSCSAIESTISTHGQNRKCFL</sequence>
<evidence type="ECO:0000313" key="1">
    <source>
        <dbReference type="EMBL" id="PNT43511.1"/>
    </source>
</evidence>
<dbReference type="STRING" id="3694.A0A2K2B155"/>
<evidence type="ECO:0000313" key="2">
    <source>
        <dbReference type="Proteomes" id="UP000006729"/>
    </source>
</evidence>
<dbReference type="Proteomes" id="UP000006729">
    <property type="component" value="Chromosome 3"/>
</dbReference>
<dbReference type="AlphaFoldDB" id="A0A2K2B155"/>
<accession>A0A2K2B155</accession>
<proteinExistence type="predicted"/>
<protein>
    <submittedName>
        <fullName evidence="1">Uncharacterized protein</fullName>
    </submittedName>
</protein>
<keyword evidence="2" id="KW-1185">Reference proteome</keyword>